<dbReference type="AlphaFoldDB" id="A0AAD6GL49"/>
<evidence type="ECO:0000313" key="1">
    <source>
        <dbReference type="EMBL" id="KAJ5556127.1"/>
    </source>
</evidence>
<dbReference type="Proteomes" id="UP001220324">
    <property type="component" value="Unassembled WGS sequence"/>
</dbReference>
<accession>A0AAD6GL49</accession>
<sequence length="505" mass="57738">MSDTVHLPYTLQTWLGMIISRGRPAPRGRPLAIDCMSGLQEPLQSVVLPSIDDFDDYLQHDWTGNPQLVSMATTYFQNDPTVNTNYARTSLSEHEKRFLANINACRARVTWTDLKRLVLTRTRLDLEQAAAVVVSAMVASGHMNYARELVKEIIGILTCSNMWIPEDSNLVSSEAETIALRNLRAKVPVWIAKTGTEIEPPRSLSDLIKILLRVRRCAPRDRCLHIPNWMFKQSGTQRPEYMSEFHRMVSPFGISKAFPSFPPMHDVIVLPRNTFRALQRSIFRLFRFWKAECRLQHDIQNLEGEAFFPTEWIDEHVLKADSIAYLCHWFFHCQRRLQKTVVSNVAWSRFLRKGEGKTIYQNNVRLQSTFEKVLETFAERVPGGRDDESLGTPEKVLKVIDQTCMLMKEYVTLFGAGKKDNLVYKLGKRGGSGRGPVDQYNMLCDILAELKSKAQDMGISDLPGPVHKFLAKDIMSWNNAWGDDAFANGKIPGWETWLSNRAIDE</sequence>
<protein>
    <submittedName>
        <fullName evidence="1">Uncharacterized protein</fullName>
    </submittedName>
</protein>
<name>A0AAD6GL49_9EURO</name>
<dbReference type="EMBL" id="JAQIZZ010000001">
    <property type="protein sequence ID" value="KAJ5556127.1"/>
    <property type="molecule type" value="Genomic_DNA"/>
</dbReference>
<proteinExistence type="predicted"/>
<gene>
    <name evidence="1" type="ORF">N7494_000042</name>
</gene>
<organism evidence="1 2">
    <name type="scientific">Penicillium frequentans</name>
    <dbReference type="NCBI Taxonomy" id="3151616"/>
    <lineage>
        <taxon>Eukaryota</taxon>
        <taxon>Fungi</taxon>
        <taxon>Dikarya</taxon>
        <taxon>Ascomycota</taxon>
        <taxon>Pezizomycotina</taxon>
        <taxon>Eurotiomycetes</taxon>
        <taxon>Eurotiomycetidae</taxon>
        <taxon>Eurotiales</taxon>
        <taxon>Aspergillaceae</taxon>
        <taxon>Penicillium</taxon>
    </lineage>
</organism>
<keyword evidence="2" id="KW-1185">Reference proteome</keyword>
<comment type="caution">
    <text evidence="1">The sequence shown here is derived from an EMBL/GenBank/DDBJ whole genome shotgun (WGS) entry which is preliminary data.</text>
</comment>
<reference evidence="1 2" key="1">
    <citation type="journal article" date="2023" name="IMA Fungus">
        <title>Comparative genomic study of the Penicillium genus elucidates a diverse pangenome and 15 lateral gene transfer events.</title>
        <authorList>
            <person name="Petersen C."/>
            <person name="Sorensen T."/>
            <person name="Nielsen M.R."/>
            <person name="Sondergaard T.E."/>
            <person name="Sorensen J.L."/>
            <person name="Fitzpatrick D.A."/>
            <person name="Frisvad J.C."/>
            <person name="Nielsen K.L."/>
        </authorList>
    </citation>
    <scope>NUCLEOTIDE SEQUENCE [LARGE SCALE GENOMIC DNA]</scope>
    <source>
        <strain evidence="1 2">IBT 35679</strain>
    </source>
</reference>
<evidence type="ECO:0000313" key="2">
    <source>
        <dbReference type="Proteomes" id="UP001220324"/>
    </source>
</evidence>